<dbReference type="RefSeq" id="WP_367780916.1">
    <property type="nucleotide sequence ID" value="NZ_JBFMIA010000057.1"/>
</dbReference>
<sequence length="27" mass="3083">MIADPTTEGVNDSKQTMNYTKPRKEVE</sequence>
<evidence type="ECO:0000256" key="1">
    <source>
        <dbReference type="SAM" id="MobiDB-lite"/>
    </source>
</evidence>
<comment type="caution">
    <text evidence="2">The sequence shown here is derived from an EMBL/GenBank/DDBJ whole genome shotgun (WGS) entry which is preliminary data.</text>
</comment>
<name>A0ABV3Q7V3_9BACL</name>
<reference evidence="2 3" key="1">
    <citation type="journal article" date="1979" name="Int. J. Syst. Evol. Microbiol.">
        <title>Bacillus globisporus subsp. marinus subsp. nov.</title>
        <authorList>
            <person name="Liu H."/>
        </authorList>
    </citation>
    <scope>NUCLEOTIDE SEQUENCE [LARGE SCALE GENOMIC DNA]</scope>
    <source>
        <strain evidence="2 3">DSM 1297</strain>
    </source>
</reference>
<accession>A0ABV3Q7V3</accession>
<gene>
    <name evidence="2" type="ORF">AB1471_16840</name>
</gene>
<dbReference type="Proteomes" id="UP001556040">
    <property type="component" value="Unassembled WGS sequence"/>
</dbReference>
<dbReference type="EMBL" id="JBFMIA010000057">
    <property type="protein sequence ID" value="MEW9503432.1"/>
    <property type="molecule type" value="Genomic_DNA"/>
</dbReference>
<protein>
    <submittedName>
        <fullName evidence="2">Phage holin</fullName>
    </submittedName>
</protein>
<keyword evidence="3" id="KW-1185">Reference proteome</keyword>
<evidence type="ECO:0000313" key="2">
    <source>
        <dbReference type="EMBL" id="MEW9503432.1"/>
    </source>
</evidence>
<evidence type="ECO:0000313" key="3">
    <source>
        <dbReference type="Proteomes" id="UP001556040"/>
    </source>
</evidence>
<dbReference type="Pfam" id="PF04531">
    <property type="entry name" value="Phage_holin_1"/>
    <property type="match status" value="1"/>
</dbReference>
<dbReference type="InterPro" id="IPR006485">
    <property type="entry name" value="Phage-like_holin"/>
</dbReference>
<feature type="region of interest" description="Disordered" evidence="1">
    <location>
        <begin position="1"/>
        <end position="27"/>
    </location>
</feature>
<proteinExistence type="predicted"/>
<organism evidence="2 3">
    <name type="scientific">Jeotgalibacillus marinus</name>
    <dbReference type="NCBI Taxonomy" id="86667"/>
    <lineage>
        <taxon>Bacteria</taxon>
        <taxon>Bacillati</taxon>
        <taxon>Bacillota</taxon>
        <taxon>Bacilli</taxon>
        <taxon>Bacillales</taxon>
        <taxon>Caryophanaceae</taxon>
        <taxon>Jeotgalibacillus</taxon>
    </lineage>
</organism>
<feature type="compositionally biased region" description="Polar residues" evidence="1">
    <location>
        <begin position="8"/>
        <end position="19"/>
    </location>
</feature>